<sequence>MQYLELDDIINGTAVEPRPPSKPAGMPDTFEPEIQLDENAKPLAPPEDPWAEHRRRYNEALEEYNKKLKAFRKKKLDAFYYLKNSVVDSIRTKLAEKTNVTDAYTWLRLKYESVGLGVMLKRRIEFFRLNWDGETPIDTFFDLLNNKAAPLRKANVHFSLRPIDILQMTINGMPERYDAVIENLCLSTDASEGVTEEMIEVFQSKLRDVYLKEKENQSGRTDKVLASKEKPRPPQGKPYLHLG</sequence>
<reference evidence="2 3" key="1">
    <citation type="journal article" date="2018" name="Nat. Ecol. Evol.">
        <title>Pezizomycetes genomes reveal the molecular basis of ectomycorrhizal truffle lifestyle.</title>
        <authorList>
            <person name="Murat C."/>
            <person name="Payen T."/>
            <person name="Noel B."/>
            <person name="Kuo A."/>
            <person name="Morin E."/>
            <person name="Chen J."/>
            <person name="Kohler A."/>
            <person name="Krizsan K."/>
            <person name="Balestrini R."/>
            <person name="Da Silva C."/>
            <person name="Montanini B."/>
            <person name="Hainaut M."/>
            <person name="Levati E."/>
            <person name="Barry K.W."/>
            <person name="Belfiori B."/>
            <person name="Cichocki N."/>
            <person name="Clum A."/>
            <person name="Dockter R.B."/>
            <person name="Fauchery L."/>
            <person name="Guy J."/>
            <person name="Iotti M."/>
            <person name="Le Tacon F."/>
            <person name="Lindquist E.A."/>
            <person name="Lipzen A."/>
            <person name="Malagnac F."/>
            <person name="Mello A."/>
            <person name="Molinier V."/>
            <person name="Miyauchi S."/>
            <person name="Poulain J."/>
            <person name="Riccioni C."/>
            <person name="Rubini A."/>
            <person name="Sitrit Y."/>
            <person name="Splivallo R."/>
            <person name="Traeger S."/>
            <person name="Wang M."/>
            <person name="Zifcakova L."/>
            <person name="Wipf D."/>
            <person name="Zambonelli A."/>
            <person name="Paolocci F."/>
            <person name="Nowrousian M."/>
            <person name="Ottonello S."/>
            <person name="Baldrian P."/>
            <person name="Spatafora J.W."/>
            <person name="Henrissat B."/>
            <person name="Nagy L.G."/>
            <person name="Aury J.M."/>
            <person name="Wincker P."/>
            <person name="Grigoriev I.V."/>
            <person name="Bonfante P."/>
            <person name="Martin F.M."/>
        </authorList>
    </citation>
    <scope>NUCLEOTIDE SEQUENCE [LARGE SCALE GENOMIC DNA]</scope>
    <source>
        <strain evidence="2 3">RN42</strain>
    </source>
</reference>
<gene>
    <name evidence="2" type="ORF">BJ508DRAFT_332755</name>
</gene>
<organism evidence="2 3">
    <name type="scientific">Ascobolus immersus RN42</name>
    <dbReference type="NCBI Taxonomy" id="1160509"/>
    <lineage>
        <taxon>Eukaryota</taxon>
        <taxon>Fungi</taxon>
        <taxon>Dikarya</taxon>
        <taxon>Ascomycota</taxon>
        <taxon>Pezizomycotina</taxon>
        <taxon>Pezizomycetes</taxon>
        <taxon>Pezizales</taxon>
        <taxon>Ascobolaceae</taxon>
        <taxon>Ascobolus</taxon>
    </lineage>
</organism>
<keyword evidence="3" id="KW-1185">Reference proteome</keyword>
<evidence type="ECO:0000256" key="1">
    <source>
        <dbReference type="SAM" id="MobiDB-lite"/>
    </source>
</evidence>
<accession>A0A3N4HLN9</accession>
<dbReference type="EMBL" id="ML119781">
    <property type="protein sequence ID" value="RPA74745.1"/>
    <property type="molecule type" value="Genomic_DNA"/>
</dbReference>
<evidence type="ECO:0000313" key="3">
    <source>
        <dbReference type="Proteomes" id="UP000275078"/>
    </source>
</evidence>
<dbReference type="Pfam" id="PF14223">
    <property type="entry name" value="Retrotran_gag_2"/>
    <property type="match status" value="1"/>
</dbReference>
<feature type="region of interest" description="Disordered" evidence="1">
    <location>
        <begin position="1"/>
        <end position="49"/>
    </location>
</feature>
<proteinExistence type="predicted"/>
<protein>
    <submittedName>
        <fullName evidence="2">Uncharacterized protein</fullName>
    </submittedName>
</protein>
<name>A0A3N4HLN9_ASCIM</name>
<dbReference type="AlphaFoldDB" id="A0A3N4HLN9"/>
<dbReference type="Proteomes" id="UP000275078">
    <property type="component" value="Unassembled WGS sequence"/>
</dbReference>
<feature type="compositionally biased region" description="Basic and acidic residues" evidence="1">
    <location>
        <begin position="213"/>
        <end position="232"/>
    </location>
</feature>
<feature type="region of interest" description="Disordered" evidence="1">
    <location>
        <begin position="213"/>
        <end position="243"/>
    </location>
</feature>
<evidence type="ECO:0000313" key="2">
    <source>
        <dbReference type="EMBL" id="RPA74745.1"/>
    </source>
</evidence>